<dbReference type="InterPro" id="IPR014001">
    <property type="entry name" value="Helicase_ATP-bd"/>
</dbReference>
<organism evidence="2 3">
    <name type="scientific">Brucella anthropi</name>
    <name type="common">Ochrobactrum anthropi</name>
    <dbReference type="NCBI Taxonomy" id="529"/>
    <lineage>
        <taxon>Bacteria</taxon>
        <taxon>Pseudomonadati</taxon>
        <taxon>Pseudomonadota</taxon>
        <taxon>Alphaproteobacteria</taxon>
        <taxon>Hyphomicrobiales</taxon>
        <taxon>Brucellaceae</taxon>
        <taxon>Brucella/Ochrobactrum group</taxon>
        <taxon>Brucella</taxon>
    </lineage>
</organism>
<dbReference type="Proteomes" id="UP000481876">
    <property type="component" value="Unassembled WGS sequence"/>
</dbReference>
<dbReference type="GO" id="GO:0009307">
    <property type="term" value="P:DNA restriction-modification system"/>
    <property type="evidence" value="ECO:0007669"/>
    <property type="project" value="UniProtKB-KW"/>
</dbReference>
<comment type="caution">
    <text evidence="2">The sequence shown here is derived from an EMBL/GenBank/DDBJ whole genome shotgun (WGS) entry which is preliminary data.</text>
</comment>
<gene>
    <name evidence="2" type="ORF">F9L04_01815</name>
</gene>
<dbReference type="Gene3D" id="3.90.1570.50">
    <property type="match status" value="1"/>
</dbReference>
<dbReference type="GO" id="GO:0009035">
    <property type="term" value="F:type I site-specific deoxyribonuclease activity"/>
    <property type="evidence" value="ECO:0007669"/>
    <property type="project" value="UniProtKB-EC"/>
</dbReference>
<keyword evidence="2" id="KW-0540">Nuclease</keyword>
<evidence type="ECO:0000259" key="1">
    <source>
        <dbReference type="PROSITE" id="PS51192"/>
    </source>
</evidence>
<accession>A0A6L3ZCG1</accession>
<dbReference type="InterPro" id="IPR040980">
    <property type="entry name" value="SWI2_SNF2"/>
</dbReference>
<protein>
    <submittedName>
        <fullName evidence="2">Type I restriction endonuclease subunit R</fullName>
    </submittedName>
</protein>
<dbReference type="InterPro" id="IPR055180">
    <property type="entry name" value="HsdR_RecA-like_helicase_dom_2"/>
</dbReference>
<evidence type="ECO:0000313" key="2">
    <source>
        <dbReference type="EMBL" id="KAB2773592.1"/>
    </source>
</evidence>
<dbReference type="GO" id="GO:0005524">
    <property type="term" value="F:ATP binding"/>
    <property type="evidence" value="ECO:0007669"/>
    <property type="project" value="UniProtKB-KW"/>
</dbReference>
<keyword evidence="2" id="KW-0378">Hydrolase</keyword>
<keyword evidence="2" id="KW-0255">Endonuclease</keyword>
<dbReference type="InterPro" id="IPR027417">
    <property type="entry name" value="P-loop_NTPase"/>
</dbReference>
<sequence>MGISADKAHYELHLEKYLVEKLAANGWLVGRSNEYNTEYALYPDDLISWVQATQPEKWEKLCSLNGENAKKKLLDRLDEELGKKGNINVFRNGFSIAGAGNFDLTESAPEDERNQTTIDKYNANILRVVPQLKYNPAREFAIDLVFFINGLPMATVEIKTEFNQSIDDAIAQYRNDRKPIDPVTKRKEPLLQAKRGAIVHFALSESEIFMTTSLDGENTFFLPFNKGNNGHAGNPPADTAHGEDYPISYFWDYVCQPDNWLRIFHHFVYVEKKNKVDLFGNWTVQERLIFPRYHQFDAVNKIVADVKGNGVGLNYLCEHSAGSGKTATISWLCHSLIRLRHDDGDPFYNSIIVVTDRTVLDDQLQEAIKQLDHQKGLIAAINRDDKEQAGKSKSKQLEEALLSNKSIIIVTIQTFPHVMEAILTNTTLSDRSYGIVIDEAHNSQTGSTASKLKATLALESSADMASMSVEDLLEQIQKARVQSNSISHFAFTATPKHSTMMLFGRTDNGEQPTDENLPHSFHRYPMRQAIEEGFILDVLKGYVPYKTAFKLGGDAVKNQNRVEAKAAKKTLARWMTLHATNVTQKVQFIIQHFHHNVAHLLNGQAKAMIVTNSRPAAVRYKKALDKYIDQNPEYQAYRVMVAFSGKLTADQVMHEADEGDTFAIEPNAEFTEANMNEGLPNPDLRIAFDRPEYRLMVVANKFQTGFDQPKLCAMYLDKKIANEVEIVQTLSRLNRTTTGKDSTFSPFIIDFVNDPEWILECFRKYDSGAEIFTVQDPNVVYTIKDNLDELNLYTDEDLETFKAARFKTIRDITNNSFTETKHPDLFKATDSVAREFNDRLRKLKAGIEKQEAFFNAASKDGNELGMQKAEFERKQLDAELQSLMRFKTNLAKFGTVYSYVAQLIEFGDPELENFAAFSKLVAKRLNGVPAKEVDISGLVLTGYGIVKKEMPDEGDEANPDGADGSLALLPIAGKPNGDIAPTKLSFLQEIILLLSQTYGNVEDAERQAKYANDQANILSKDATVMAQIKNNPMEVALKGKLESAAKQAIIGNLKSEGDISGHLLRDTQALQMHYYIMYKLLQSGERLDIGLD</sequence>
<dbReference type="Pfam" id="PF18766">
    <property type="entry name" value="SWI2_SNF2"/>
    <property type="match status" value="1"/>
</dbReference>
<dbReference type="Pfam" id="PF04313">
    <property type="entry name" value="HSDR_N"/>
    <property type="match status" value="1"/>
</dbReference>
<proteinExistence type="predicted"/>
<dbReference type="Gene3D" id="3.40.50.300">
    <property type="entry name" value="P-loop containing nucleotide triphosphate hydrolases"/>
    <property type="match status" value="2"/>
</dbReference>
<dbReference type="EMBL" id="WBWS01000001">
    <property type="protein sequence ID" value="KAB2773592.1"/>
    <property type="molecule type" value="Genomic_DNA"/>
</dbReference>
<dbReference type="AlphaFoldDB" id="A0A6L3ZCG1"/>
<dbReference type="PANTHER" id="PTHR42927:SF1">
    <property type="entry name" value="HELICASE SUPERFAMILY 1 AND 2 DOMAIN-CONTAINING PROTEIN"/>
    <property type="match status" value="1"/>
</dbReference>
<dbReference type="RefSeq" id="WP_151662953.1">
    <property type="nucleotide sequence ID" value="NZ_WBWS01000001.1"/>
</dbReference>
<dbReference type="GO" id="GO:0003677">
    <property type="term" value="F:DNA binding"/>
    <property type="evidence" value="ECO:0007669"/>
    <property type="project" value="UniProtKB-KW"/>
</dbReference>
<feature type="domain" description="Helicase ATP-binding" evidence="1">
    <location>
        <begin position="306"/>
        <end position="513"/>
    </location>
</feature>
<dbReference type="PROSITE" id="PS51192">
    <property type="entry name" value="HELICASE_ATP_BIND_1"/>
    <property type="match status" value="1"/>
</dbReference>
<name>A0A6L3ZCG1_BRUAN</name>
<dbReference type="SUPFAM" id="SSF52540">
    <property type="entry name" value="P-loop containing nucleoside triphosphate hydrolases"/>
    <property type="match status" value="1"/>
</dbReference>
<evidence type="ECO:0000313" key="3">
    <source>
        <dbReference type="Proteomes" id="UP000481876"/>
    </source>
</evidence>
<reference evidence="2 3" key="1">
    <citation type="submission" date="2019-09" db="EMBL/GenBank/DDBJ databases">
        <title>Taxonomic organization of the family Brucellaceae based on a phylogenomic approach.</title>
        <authorList>
            <person name="Leclercq S."/>
            <person name="Cloeckaert A."/>
            <person name="Zygmunt M.S."/>
        </authorList>
    </citation>
    <scope>NUCLEOTIDE SEQUENCE [LARGE SCALE GENOMIC DNA]</scope>
    <source>
        <strain evidence="2 3">LMG 3313</strain>
    </source>
</reference>
<dbReference type="Pfam" id="PF22679">
    <property type="entry name" value="T1R_D3-like"/>
    <property type="match status" value="1"/>
</dbReference>
<dbReference type="InterPro" id="IPR007409">
    <property type="entry name" value="Restrct_endonuc_type1_HsdR_N"/>
</dbReference>
<dbReference type="PANTHER" id="PTHR42927">
    <property type="entry name" value="HELICASE SUPERFAMILY 1 AND 2 DOMAIN-CONTAINING PROTEIN"/>
    <property type="match status" value="1"/>
</dbReference>
<dbReference type="SMART" id="SM00487">
    <property type="entry name" value="DEXDc"/>
    <property type="match status" value="1"/>
</dbReference>